<evidence type="ECO:0000313" key="2">
    <source>
        <dbReference type="Proteomes" id="UP001054902"/>
    </source>
</evidence>
<keyword evidence="2" id="KW-1185">Reference proteome</keyword>
<dbReference type="Proteomes" id="UP001054902">
    <property type="component" value="Unassembled WGS sequence"/>
</dbReference>
<comment type="caution">
    <text evidence="1">The sequence shown here is derived from an EMBL/GenBank/DDBJ whole genome shotgun (WGS) entry which is preliminary data.</text>
</comment>
<proteinExistence type="predicted"/>
<reference evidence="1 2" key="1">
    <citation type="journal article" date="2021" name="Sci. Rep.">
        <title>The genome of the diatom Chaetoceros tenuissimus carries an ancient integrated fragment of an extant virus.</title>
        <authorList>
            <person name="Hongo Y."/>
            <person name="Kimura K."/>
            <person name="Takaki Y."/>
            <person name="Yoshida Y."/>
            <person name="Baba S."/>
            <person name="Kobayashi G."/>
            <person name="Nagasaki K."/>
            <person name="Hano T."/>
            <person name="Tomaru Y."/>
        </authorList>
    </citation>
    <scope>NUCLEOTIDE SEQUENCE [LARGE SCALE GENOMIC DNA]</scope>
    <source>
        <strain evidence="1 2">NIES-3715</strain>
    </source>
</reference>
<name>A0AAD3D4Y9_9STRA</name>
<organism evidence="1 2">
    <name type="scientific">Chaetoceros tenuissimus</name>
    <dbReference type="NCBI Taxonomy" id="426638"/>
    <lineage>
        <taxon>Eukaryota</taxon>
        <taxon>Sar</taxon>
        <taxon>Stramenopiles</taxon>
        <taxon>Ochrophyta</taxon>
        <taxon>Bacillariophyta</taxon>
        <taxon>Coscinodiscophyceae</taxon>
        <taxon>Chaetocerotophycidae</taxon>
        <taxon>Chaetocerotales</taxon>
        <taxon>Chaetocerotaceae</taxon>
        <taxon>Chaetoceros</taxon>
    </lineage>
</organism>
<dbReference type="AlphaFoldDB" id="A0AAD3D4Y9"/>
<sequence length="614" mass="71149">MQESFAKLKSLLKRIEDTIVPAQEEELWFDDDFFIAIREIIVNGDITEENVSRIVAEAFFRLKFSCNIPTSKYYRKGERVPWFIRNALIETKTILSKIEHHILPLQEKQLWKDELFFQEMREIISNGSITNNIVSKAVANALFRIRLHQPSVSVVKDLIQAFPDALAFRNANNHLPIQSLVFYPKGIKIVDGIHYILPLALESMKHNIGGENMRGGLLNELWNRKNLLQILSASTNDDKLRLNVIKNLRSHGLLKKEDIVRYSLLYYSCLGKSSFLRFQYFLAWDPQALVKTRLGTLSLLHSFILLPPRSIRMVSSPLEADKCFKRCLKHSLEYYNALLFQKDDDGGKTAFELAIEKFGETPTMILLREVFTEEAGHSLLHEVILHQPNRFNLFLSWFPWMYRLRDEYGKTVLEMLFISGTDILKKNPALWVNPNEAEKELVENHSSAVIPSAAVARRSKRLRTLNRGRSLRNGIYFCKDNGNQSEFQSDLASHGEARTFDHVRQVINERDEFPLLHQIIEHEPNYFNLFLSWFPWAYHTRDDQGRSVLQILLSTTSGRDLLKKNPALWTTLKWTQLEEKDPLTSLIPFVAIASGNDGILNLSYQFLRQHPPVL</sequence>
<protein>
    <submittedName>
        <fullName evidence="1">Uncharacterized protein</fullName>
    </submittedName>
</protein>
<dbReference type="EMBL" id="BLLK01000055">
    <property type="protein sequence ID" value="GFH56635.1"/>
    <property type="molecule type" value="Genomic_DNA"/>
</dbReference>
<evidence type="ECO:0000313" key="1">
    <source>
        <dbReference type="EMBL" id="GFH56635.1"/>
    </source>
</evidence>
<accession>A0AAD3D4Y9</accession>
<gene>
    <name evidence="1" type="ORF">CTEN210_13111</name>
</gene>